<dbReference type="Proteomes" id="UP000694558">
    <property type="component" value="Chromosome 17"/>
</dbReference>
<sequence>MLCCRWDLWENVFPFLHNNHIINGIVKRTSTPREHLTRRHWSGCDWPPPAAKGQEMNYEHRLNHLLPVVRPKQFHLFIDKA</sequence>
<name>A0A8D3AKT2_SCOMX</name>
<organism evidence="1 2">
    <name type="scientific">Scophthalmus maximus</name>
    <name type="common">Turbot</name>
    <name type="synonym">Psetta maxima</name>
    <dbReference type="NCBI Taxonomy" id="52904"/>
    <lineage>
        <taxon>Eukaryota</taxon>
        <taxon>Metazoa</taxon>
        <taxon>Chordata</taxon>
        <taxon>Craniata</taxon>
        <taxon>Vertebrata</taxon>
        <taxon>Euteleostomi</taxon>
        <taxon>Actinopterygii</taxon>
        <taxon>Neopterygii</taxon>
        <taxon>Teleostei</taxon>
        <taxon>Neoteleostei</taxon>
        <taxon>Acanthomorphata</taxon>
        <taxon>Carangaria</taxon>
        <taxon>Pleuronectiformes</taxon>
        <taxon>Pleuronectoidei</taxon>
        <taxon>Scophthalmidae</taxon>
        <taxon>Scophthalmus</taxon>
    </lineage>
</organism>
<accession>A0A8D3AKT2</accession>
<evidence type="ECO:0000313" key="1">
    <source>
        <dbReference type="Ensembl" id="ENSSMAP00000019775.2"/>
    </source>
</evidence>
<dbReference type="AlphaFoldDB" id="A0A8D3AKT2"/>
<evidence type="ECO:0000313" key="2">
    <source>
        <dbReference type="Proteomes" id="UP000694558"/>
    </source>
</evidence>
<proteinExistence type="predicted"/>
<reference evidence="1" key="2">
    <citation type="submission" date="2025-08" db="UniProtKB">
        <authorList>
            <consortium name="Ensembl"/>
        </authorList>
    </citation>
    <scope>IDENTIFICATION</scope>
</reference>
<dbReference type="Ensembl" id="ENSSMAT00000020019.2">
    <property type="protein sequence ID" value="ENSSMAP00000019775.2"/>
    <property type="gene ID" value="ENSSMAG00000012139.2"/>
</dbReference>
<protein>
    <submittedName>
        <fullName evidence="1">Uncharacterized protein</fullName>
    </submittedName>
</protein>
<reference evidence="1" key="1">
    <citation type="submission" date="2023-05" db="EMBL/GenBank/DDBJ databases">
        <title>High-quality long-read genome of Scophthalmus maximus.</title>
        <authorList>
            <person name="Lien S."/>
            <person name="Martinez P."/>
        </authorList>
    </citation>
    <scope>NUCLEOTIDE SEQUENCE [LARGE SCALE GENOMIC DNA]</scope>
</reference>